<feature type="domain" description="Transglutaminase-like" evidence="1">
    <location>
        <begin position="273"/>
        <end position="371"/>
    </location>
</feature>
<feature type="domain" description="DUF3857" evidence="2">
    <location>
        <begin position="56"/>
        <end position="212"/>
    </location>
</feature>
<dbReference type="RefSeq" id="WP_379738098.1">
    <property type="nucleotide sequence ID" value="NZ_JBHSGW010000001.1"/>
</dbReference>
<dbReference type="Pfam" id="PF01841">
    <property type="entry name" value="Transglut_core"/>
    <property type="match status" value="1"/>
</dbReference>
<dbReference type="InterPro" id="IPR038765">
    <property type="entry name" value="Papain-like_cys_pep_sf"/>
</dbReference>
<dbReference type="EMBL" id="JBHSGW010000001">
    <property type="protein sequence ID" value="MFC4738854.1"/>
    <property type="molecule type" value="Genomic_DNA"/>
</dbReference>
<dbReference type="Gene3D" id="2.60.120.1130">
    <property type="match status" value="1"/>
</dbReference>
<organism evidence="3 4">
    <name type="scientific">Flavobacterium ponti</name>
    <dbReference type="NCBI Taxonomy" id="665133"/>
    <lineage>
        <taxon>Bacteria</taxon>
        <taxon>Pseudomonadati</taxon>
        <taxon>Bacteroidota</taxon>
        <taxon>Flavobacteriia</taxon>
        <taxon>Flavobacteriales</taxon>
        <taxon>Flavobacteriaceae</taxon>
        <taxon>Flavobacterium</taxon>
    </lineage>
</organism>
<gene>
    <name evidence="3" type="ORF">ACFO3U_02485</name>
</gene>
<evidence type="ECO:0000259" key="1">
    <source>
        <dbReference type="Pfam" id="PF01841"/>
    </source>
</evidence>
<dbReference type="InterPro" id="IPR002931">
    <property type="entry name" value="Transglutaminase-like"/>
</dbReference>
<dbReference type="Pfam" id="PF12969">
    <property type="entry name" value="DUF3857"/>
    <property type="match status" value="1"/>
</dbReference>
<dbReference type="Gene3D" id="3.10.620.30">
    <property type="match status" value="1"/>
</dbReference>
<dbReference type="InterPro" id="IPR024618">
    <property type="entry name" value="DUF3857"/>
</dbReference>
<dbReference type="SUPFAM" id="SSF54001">
    <property type="entry name" value="Cysteine proteinases"/>
    <property type="match status" value="1"/>
</dbReference>
<evidence type="ECO:0000313" key="4">
    <source>
        <dbReference type="Proteomes" id="UP001595885"/>
    </source>
</evidence>
<evidence type="ECO:0000313" key="3">
    <source>
        <dbReference type="EMBL" id="MFC4738854.1"/>
    </source>
</evidence>
<sequence>MKKSQFFIFLTILLFNKSFSQKETYFAVYPDSLKENANAIIRENIIDIKIPSYDKMTIKKRRVITILNEYGLKHLDANEYYDNSSSIKNIEAEVYNAFGQEIKKIRRKDFKENSISEGSVITDNRVVYLDYTPTQYPFTLVYESEISTSNTAFIPRWFPIEDYFLSIQKSQLNIEFSNDVNLKYKEINFNKNIIKKKQDNTIHYSIDNVKAIRKEQLSPSFQKFLPHVLLGLGEFKLEGVKGNSSDWESFGNWMYNNLLMDTEELPSESIAKVQQLIGAEVDPIKKAKIIYNYVQNKTRYVSIQLGIGGWKPMQAKDVDRLGYGDCKALTNYTRSLLKAFNIPSYYSIVYSGDEKRDLDKDFVSMQGNHVILGIPNENEIIWLECTSQTHPFGFQGDFTDDRNVLIVANEKSKIVRTKKFNQVSNLQVSNTKLDILVNNDVKCNTEILSKGILYDSKFNLNTKSKEELLKIYKDYFNNFNNKVFDKTIIENNKDDIELKEIISFEAKDFIKKSGNIIILPINLVNQVNFIPQKYKNRNTPFEIERGYSFEDIITIKFPDNYSLEELPVNIKIDTEFGKYDCTFLTNMKNEISYKRIVVINEGYYSKEKYENYRLFREQIAKNENIKMVLKTN</sequence>
<accession>A0ABV9P4I7</accession>
<keyword evidence="4" id="KW-1185">Reference proteome</keyword>
<reference evidence="4" key="1">
    <citation type="journal article" date="2019" name="Int. J. Syst. Evol. Microbiol.">
        <title>The Global Catalogue of Microorganisms (GCM) 10K type strain sequencing project: providing services to taxonomists for standard genome sequencing and annotation.</title>
        <authorList>
            <consortium name="The Broad Institute Genomics Platform"/>
            <consortium name="The Broad Institute Genome Sequencing Center for Infectious Disease"/>
            <person name="Wu L."/>
            <person name="Ma J."/>
        </authorList>
    </citation>
    <scope>NUCLEOTIDE SEQUENCE [LARGE SCALE GENOMIC DNA]</scope>
    <source>
        <strain evidence="4">CCUG 50349</strain>
    </source>
</reference>
<protein>
    <submittedName>
        <fullName evidence="3">DUF3857 domain-containing protein</fullName>
    </submittedName>
</protein>
<comment type="caution">
    <text evidence="3">The sequence shown here is derived from an EMBL/GenBank/DDBJ whole genome shotgun (WGS) entry which is preliminary data.</text>
</comment>
<evidence type="ECO:0000259" key="2">
    <source>
        <dbReference type="Pfam" id="PF12969"/>
    </source>
</evidence>
<name>A0ABV9P4I7_9FLAO</name>
<dbReference type="Gene3D" id="2.60.40.3140">
    <property type="match status" value="1"/>
</dbReference>
<dbReference type="Proteomes" id="UP001595885">
    <property type="component" value="Unassembled WGS sequence"/>
</dbReference>
<proteinExistence type="predicted"/>